<feature type="domain" description="Smf/DprA SLOG" evidence="2">
    <location>
        <begin position="21"/>
        <end position="205"/>
    </location>
</feature>
<dbReference type="InterPro" id="IPR003488">
    <property type="entry name" value="DprA"/>
</dbReference>
<protein>
    <submittedName>
        <fullName evidence="3">Rossmann fold nucleotide-binding protein Smf possibly involved in DNA uptake</fullName>
    </submittedName>
</protein>
<accession>A0A3B1DUE4</accession>
<organism evidence="3">
    <name type="scientific">hydrothermal vent metagenome</name>
    <dbReference type="NCBI Taxonomy" id="652676"/>
    <lineage>
        <taxon>unclassified sequences</taxon>
        <taxon>metagenomes</taxon>
        <taxon>ecological metagenomes</taxon>
    </lineage>
</organism>
<proteinExistence type="inferred from homology"/>
<evidence type="ECO:0000259" key="2">
    <source>
        <dbReference type="Pfam" id="PF02481"/>
    </source>
</evidence>
<dbReference type="Pfam" id="PF02481">
    <property type="entry name" value="DNA_processg_A"/>
    <property type="match status" value="1"/>
</dbReference>
<dbReference type="PANTHER" id="PTHR43022:SF1">
    <property type="entry name" value="PROTEIN SMF"/>
    <property type="match status" value="1"/>
</dbReference>
<dbReference type="InterPro" id="IPR057666">
    <property type="entry name" value="DrpA_SLOG"/>
</dbReference>
<dbReference type="GO" id="GO:0009294">
    <property type="term" value="P:DNA-mediated transformation"/>
    <property type="evidence" value="ECO:0007669"/>
    <property type="project" value="InterPro"/>
</dbReference>
<gene>
    <name evidence="3" type="ORF">MNB_ARC-1_1195</name>
</gene>
<dbReference type="Gene3D" id="3.40.50.450">
    <property type="match status" value="1"/>
</dbReference>
<reference evidence="3" key="1">
    <citation type="submission" date="2018-10" db="EMBL/GenBank/DDBJ databases">
        <authorList>
            <person name="Aoki K."/>
        </authorList>
    </citation>
    <scope>NUCLEOTIDE SEQUENCE</scope>
</reference>
<sequence>MIKKLDSNIYNENEFINNLDSIYYIGNTNLLHRPKIGIVGSRHPNDYAKQLIGQISNKLSNTGICIVSGGAMGIDAISHKNAGTTNTIMVAGTGLDKRYPKINSQLIEDIENNGLVISQFEAGMPSLPRNFAIRNKIIVELSKILIVAYADKNSGTMRSINYALKNDTDVYVLPHRLGQSDGTNDLLQRGLATAIYDVDKFVSKFSKIQKDDGTIDGLLQYCQTNPVYDEAISQYGAKIFEYELQGKIYVKNGIINIQ</sequence>
<dbReference type="EMBL" id="UOYO01000048">
    <property type="protein sequence ID" value="VAY88307.1"/>
    <property type="molecule type" value="Genomic_DNA"/>
</dbReference>
<dbReference type="AlphaFoldDB" id="A0A3B1DUE4"/>
<name>A0A3B1DUE4_9ZZZZ</name>
<comment type="similarity">
    <text evidence="1">Belongs to the DprA/Smf family.</text>
</comment>
<evidence type="ECO:0000256" key="1">
    <source>
        <dbReference type="ARBA" id="ARBA00006525"/>
    </source>
</evidence>
<dbReference type="SUPFAM" id="SSF102405">
    <property type="entry name" value="MCP/YpsA-like"/>
    <property type="match status" value="1"/>
</dbReference>
<evidence type="ECO:0000313" key="3">
    <source>
        <dbReference type="EMBL" id="VAY88307.1"/>
    </source>
</evidence>
<dbReference type="PANTHER" id="PTHR43022">
    <property type="entry name" value="PROTEIN SMF"/>
    <property type="match status" value="1"/>
</dbReference>